<comment type="caution">
    <text evidence="1">The sequence shown here is derived from an EMBL/GenBank/DDBJ whole genome shotgun (WGS) entry which is preliminary data.</text>
</comment>
<gene>
    <name evidence="1" type="ORF">ACFOW7_06020</name>
</gene>
<dbReference type="EMBL" id="JBHSBU010000001">
    <property type="protein sequence ID" value="MFC4158913.1"/>
    <property type="molecule type" value="Genomic_DNA"/>
</dbReference>
<protein>
    <recommendedName>
        <fullName evidence="3">Thiazolylpeptide-type bacteriocin</fullName>
    </recommendedName>
</protein>
<evidence type="ECO:0000313" key="2">
    <source>
        <dbReference type="Proteomes" id="UP001595791"/>
    </source>
</evidence>
<dbReference type="RefSeq" id="WP_378162098.1">
    <property type="nucleotide sequence ID" value="NZ_JBHSBU010000001.1"/>
</dbReference>
<organism evidence="1 2">
    <name type="scientific">Chitinimonas lacunae</name>
    <dbReference type="NCBI Taxonomy" id="1963018"/>
    <lineage>
        <taxon>Bacteria</taxon>
        <taxon>Pseudomonadati</taxon>
        <taxon>Pseudomonadota</taxon>
        <taxon>Betaproteobacteria</taxon>
        <taxon>Neisseriales</taxon>
        <taxon>Chitinibacteraceae</taxon>
        <taxon>Chitinimonas</taxon>
    </lineage>
</organism>
<evidence type="ECO:0000313" key="1">
    <source>
        <dbReference type="EMBL" id="MFC4158913.1"/>
    </source>
</evidence>
<dbReference type="Proteomes" id="UP001595791">
    <property type="component" value="Unassembled WGS sequence"/>
</dbReference>
<sequence length="55" mass="5796">MNKQSLIEFYVSREEDVAGMTVGMDVSGRCCTTTSTCCCCSGSGNTPAPVENQPV</sequence>
<accession>A0ABV8ML95</accession>
<evidence type="ECO:0008006" key="3">
    <source>
        <dbReference type="Google" id="ProtNLM"/>
    </source>
</evidence>
<name>A0ABV8ML95_9NEIS</name>
<keyword evidence="2" id="KW-1185">Reference proteome</keyword>
<reference evidence="2" key="1">
    <citation type="journal article" date="2019" name="Int. J. Syst. Evol. Microbiol.">
        <title>The Global Catalogue of Microorganisms (GCM) 10K type strain sequencing project: providing services to taxonomists for standard genome sequencing and annotation.</title>
        <authorList>
            <consortium name="The Broad Institute Genomics Platform"/>
            <consortium name="The Broad Institute Genome Sequencing Center for Infectious Disease"/>
            <person name="Wu L."/>
            <person name="Ma J."/>
        </authorList>
    </citation>
    <scope>NUCLEOTIDE SEQUENCE [LARGE SCALE GENOMIC DNA]</scope>
    <source>
        <strain evidence="2">LMG 29894</strain>
    </source>
</reference>
<proteinExistence type="predicted"/>